<name>A0AAW6LQ59_RHOSG</name>
<dbReference type="AlphaFoldDB" id="A0AAW6LQ59"/>
<feature type="region of interest" description="Disordered" evidence="1">
    <location>
        <begin position="170"/>
        <end position="191"/>
    </location>
</feature>
<dbReference type="InterPro" id="IPR049311">
    <property type="entry name" value="GIY_YIG_cat"/>
</dbReference>
<dbReference type="RefSeq" id="WP_275232844.1">
    <property type="nucleotide sequence ID" value="NZ_JARDXE010000026.1"/>
</dbReference>
<evidence type="ECO:0000313" key="3">
    <source>
        <dbReference type="EMBL" id="MDE8649323.1"/>
    </source>
</evidence>
<accession>A0AAW6LQ59</accession>
<comment type="caution">
    <text evidence="3">The sequence shown here is derived from an EMBL/GenBank/DDBJ whole genome shotgun (WGS) entry which is preliminary data.</text>
</comment>
<feature type="domain" description="GIY-YIG catalytic" evidence="2">
    <location>
        <begin position="36"/>
        <end position="160"/>
    </location>
</feature>
<dbReference type="Pfam" id="PF20815">
    <property type="entry name" value="GIY_YIG_2"/>
    <property type="match status" value="1"/>
</dbReference>
<evidence type="ECO:0000256" key="1">
    <source>
        <dbReference type="SAM" id="MobiDB-lite"/>
    </source>
</evidence>
<gene>
    <name evidence="3" type="ORF">PXH69_30565</name>
</gene>
<evidence type="ECO:0000259" key="2">
    <source>
        <dbReference type="Pfam" id="PF20815"/>
    </source>
</evidence>
<dbReference type="Proteomes" id="UP001217325">
    <property type="component" value="Unassembled WGS sequence"/>
</dbReference>
<dbReference type="EMBL" id="JARDXE010000026">
    <property type="protein sequence ID" value="MDE8649323.1"/>
    <property type="molecule type" value="Genomic_DNA"/>
</dbReference>
<reference evidence="3" key="1">
    <citation type="submission" date="2023-02" db="EMBL/GenBank/DDBJ databases">
        <title>A novel hydrolase synthesized by Rhodococcus erythropolis HQ is responsible for the detoxification of Zearalenone.</title>
        <authorList>
            <person name="Hu J."/>
            <person name="Xu J."/>
        </authorList>
    </citation>
    <scope>NUCLEOTIDE SEQUENCE</scope>
    <source>
        <strain evidence="3">HQ</strain>
    </source>
</reference>
<organism evidence="3 4">
    <name type="scientific">Rhodococcus qingshengii</name>
    <dbReference type="NCBI Taxonomy" id="334542"/>
    <lineage>
        <taxon>Bacteria</taxon>
        <taxon>Bacillati</taxon>
        <taxon>Actinomycetota</taxon>
        <taxon>Actinomycetes</taxon>
        <taxon>Mycobacteriales</taxon>
        <taxon>Nocardiaceae</taxon>
        <taxon>Rhodococcus</taxon>
        <taxon>Rhodococcus erythropolis group</taxon>
    </lineage>
</organism>
<evidence type="ECO:0000313" key="4">
    <source>
        <dbReference type="Proteomes" id="UP001217325"/>
    </source>
</evidence>
<proteinExistence type="predicted"/>
<protein>
    <submittedName>
        <fullName evidence="3">GIY-YIG nuclease family protein</fullName>
    </submittedName>
</protein>
<feature type="compositionally biased region" description="Basic and acidic residues" evidence="1">
    <location>
        <begin position="182"/>
        <end position="191"/>
    </location>
</feature>
<sequence length="191" mass="20942">MQPHAGTDLDPAGTITVLSSGNHALDDLMTLPAAAGLYAWWAAAEVFPALPGPAHPTDFGERLLYVGLATNLRRRIIKDHLRRSRSSTLRRTLAGLLLDTEHYRTRRTDRVVLVADDEIRLTAWMHAHLRLSWCPHPTPGAVEATVIEQWVPPLNVVHASGPTRAVVQAARRSYSASAGPHSTERDEPTSS</sequence>